<dbReference type="EMBL" id="FWYB01000009">
    <property type="protein sequence ID" value="SMD02865.1"/>
    <property type="molecule type" value="Genomic_DNA"/>
</dbReference>
<dbReference type="Gene3D" id="3.30.530.20">
    <property type="match status" value="1"/>
</dbReference>
<gene>
    <name evidence="2" type="ORF">SAMN04488101_10910</name>
</gene>
<sequence length="182" mass="20125">MKKIYSALFVLGFILLAGLKPASAQEMGGAQAARWDVTKLATVNADQATVWELISNLKNIQLYAKGFIKSVEIKGSTVPFDRIITFEDGTTRTEQIDQVMREYKFLSYQIKAESLPKGLKDVSIGLFTKSKGDSTEVSWQALIEGSNEAKKAFKEQLSVEFEKYASGLTDLIKNSTPAAKMN</sequence>
<keyword evidence="1" id="KW-0732">Signal</keyword>
<dbReference type="OrthoDB" id="709510at2"/>
<accession>A0A1W2DZ73</accession>
<dbReference type="STRING" id="475255.SAMN04488101_10910"/>
<dbReference type="SUPFAM" id="SSF55961">
    <property type="entry name" value="Bet v1-like"/>
    <property type="match status" value="1"/>
</dbReference>
<dbReference type="AlphaFoldDB" id="A0A1W2DZ73"/>
<dbReference type="Proteomes" id="UP000192678">
    <property type="component" value="Unassembled WGS sequence"/>
</dbReference>
<organism evidence="2 3">
    <name type="scientific">Pedobacter nyackensis</name>
    <dbReference type="NCBI Taxonomy" id="475255"/>
    <lineage>
        <taxon>Bacteria</taxon>
        <taxon>Pseudomonadati</taxon>
        <taxon>Bacteroidota</taxon>
        <taxon>Sphingobacteriia</taxon>
        <taxon>Sphingobacteriales</taxon>
        <taxon>Sphingobacteriaceae</taxon>
        <taxon>Pedobacter</taxon>
    </lineage>
</organism>
<dbReference type="RefSeq" id="WP_084290413.1">
    <property type="nucleotide sequence ID" value="NZ_FWYB01000009.1"/>
</dbReference>
<evidence type="ECO:0000256" key="1">
    <source>
        <dbReference type="SAM" id="SignalP"/>
    </source>
</evidence>
<feature type="chain" id="PRO_5012529195" evidence="1">
    <location>
        <begin position="25"/>
        <end position="182"/>
    </location>
</feature>
<name>A0A1W2DZ73_9SPHI</name>
<protein>
    <submittedName>
        <fullName evidence="2">Polyketide cyclase / dehydrase and lipid transport</fullName>
    </submittedName>
</protein>
<dbReference type="Pfam" id="PF10604">
    <property type="entry name" value="Polyketide_cyc2"/>
    <property type="match status" value="1"/>
</dbReference>
<evidence type="ECO:0000313" key="3">
    <source>
        <dbReference type="Proteomes" id="UP000192678"/>
    </source>
</evidence>
<evidence type="ECO:0000313" key="2">
    <source>
        <dbReference type="EMBL" id="SMD02865.1"/>
    </source>
</evidence>
<keyword evidence="3" id="KW-1185">Reference proteome</keyword>
<dbReference type="InterPro" id="IPR019587">
    <property type="entry name" value="Polyketide_cyclase/dehydratase"/>
</dbReference>
<feature type="signal peptide" evidence="1">
    <location>
        <begin position="1"/>
        <end position="24"/>
    </location>
</feature>
<dbReference type="PANTHER" id="PTHR39332:SF7">
    <property type="entry name" value="SRPBCC FAMILY PROTEIN"/>
    <property type="match status" value="1"/>
</dbReference>
<dbReference type="PANTHER" id="PTHR39332">
    <property type="entry name" value="BLL4707 PROTEIN"/>
    <property type="match status" value="1"/>
</dbReference>
<reference evidence="2 3" key="1">
    <citation type="submission" date="2017-04" db="EMBL/GenBank/DDBJ databases">
        <authorList>
            <person name="Afonso C.L."/>
            <person name="Miller P.J."/>
            <person name="Scott M.A."/>
            <person name="Spackman E."/>
            <person name="Goraichik I."/>
            <person name="Dimitrov K.M."/>
            <person name="Suarez D.L."/>
            <person name="Swayne D.E."/>
        </authorList>
    </citation>
    <scope>NUCLEOTIDE SEQUENCE [LARGE SCALE GENOMIC DNA]</scope>
    <source>
        <strain evidence="2 3">DSM 19625</strain>
    </source>
</reference>
<dbReference type="InterPro" id="IPR023393">
    <property type="entry name" value="START-like_dom_sf"/>
</dbReference>
<proteinExistence type="predicted"/>